<dbReference type="EC" id="1.-.-.-" evidence="6"/>
<dbReference type="Gene3D" id="3.50.50.60">
    <property type="entry name" value="FAD/NAD(P)-binding domain"/>
    <property type="match status" value="1"/>
</dbReference>
<dbReference type="PRINTS" id="PR00411">
    <property type="entry name" value="PNDRDTASEI"/>
</dbReference>
<sequence length="455" mass="49463">MERILETDVLVVGGGPAGIHAALAAGRNGCRTILIEKYGFLGGMTTAALVYPWMTFHTTDGKQVIKGYAQEIVERLMAIGASPGHVRDTVGFVRTITPFDPERYKVLAMELLKEAGVRLLLHSFVDAVRVEGDRIAGVEVTGKSGRLLVKAEQCVDATGDADLAFLSGAPCLQGRESDGKTQPMTMKFRMRGVDLAAVKRYMLDHPDEFYPKTPFAELERLPLSGVMGFTKHWRESELPINRDQVLFFTGPEEDEVLVNTTRVQGLDGTDVEHLTEAELEGRKQALLVADFMRRRLPGFEKASLTHTGAQIGIRETRRIDGLYALQVDDVVQGRRFEDVIARSGYPIDIHDPSGKGVTAAWVKGDGAYDIPYRCLLPQAVSNLIAAGRCISTSHEALATTRLSPSCMATGQAAGTACAVAHRSGKPLAGIDVAELQSVLAEQGVVLRDEETITVF</sequence>
<evidence type="ECO:0000256" key="1">
    <source>
        <dbReference type="ARBA" id="ARBA00022485"/>
    </source>
</evidence>
<dbReference type="PANTHER" id="PTHR43498:SF1">
    <property type="entry name" value="COB--COM HETERODISULFIDE REDUCTASE IRON-SULFUR SUBUNIT A"/>
    <property type="match status" value="1"/>
</dbReference>
<evidence type="ECO:0000256" key="3">
    <source>
        <dbReference type="ARBA" id="ARBA00023002"/>
    </source>
</evidence>
<dbReference type="InterPro" id="IPR039650">
    <property type="entry name" value="HdrA-like"/>
</dbReference>
<comment type="caution">
    <text evidence="6">The sequence shown here is derived from an EMBL/GenBank/DDBJ whole genome shotgun (WGS) entry which is preliminary data.</text>
</comment>
<dbReference type="SUPFAM" id="SSF51905">
    <property type="entry name" value="FAD/NAD(P)-binding domain"/>
    <property type="match status" value="1"/>
</dbReference>
<proteinExistence type="predicted"/>
<organism evidence="6 7">
    <name type="scientific">Paenibacillus hodogayensis</name>
    <dbReference type="NCBI Taxonomy" id="279208"/>
    <lineage>
        <taxon>Bacteria</taxon>
        <taxon>Bacillati</taxon>
        <taxon>Bacillota</taxon>
        <taxon>Bacilli</taxon>
        <taxon>Bacillales</taxon>
        <taxon>Paenibacillaceae</taxon>
        <taxon>Paenibacillus</taxon>
    </lineage>
</organism>
<dbReference type="Proteomes" id="UP001589619">
    <property type="component" value="Unassembled WGS sequence"/>
</dbReference>
<evidence type="ECO:0000256" key="5">
    <source>
        <dbReference type="ARBA" id="ARBA00023014"/>
    </source>
</evidence>
<dbReference type="GO" id="GO:0016491">
    <property type="term" value="F:oxidoreductase activity"/>
    <property type="evidence" value="ECO:0007669"/>
    <property type="project" value="UniProtKB-KW"/>
</dbReference>
<evidence type="ECO:0000313" key="6">
    <source>
        <dbReference type="EMBL" id="MFB9752602.1"/>
    </source>
</evidence>
<accession>A0ABV5VWQ8</accession>
<keyword evidence="3 6" id="KW-0560">Oxidoreductase</keyword>
<dbReference type="RefSeq" id="WP_344903785.1">
    <property type="nucleotide sequence ID" value="NZ_BAAAYO010000001.1"/>
</dbReference>
<dbReference type="PANTHER" id="PTHR43498">
    <property type="entry name" value="FERREDOXIN:COB-COM HETERODISULFIDE REDUCTASE SUBUNIT A"/>
    <property type="match status" value="1"/>
</dbReference>
<name>A0ABV5VWQ8_9BACL</name>
<keyword evidence="2" id="KW-0479">Metal-binding</keyword>
<dbReference type="Pfam" id="PF12831">
    <property type="entry name" value="FAD_oxidored"/>
    <property type="match status" value="1"/>
</dbReference>
<evidence type="ECO:0000256" key="2">
    <source>
        <dbReference type="ARBA" id="ARBA00022723"/>
    </source>
</evidence>
<gene>
    <name evidence="6" type="ORF">ACFFNY_13630</name>
</gene>
<keyword evidence="4" id="KW-0408">Iron</keyword>
<keyword evidence="1" id="KW-0004">4Fe-4S</keyword>
<dbReference type="EMBL" id="JBHMAG010000012">
    <property type="protein sequence ID" value="MFB9752602.1"/>
    <property type="molecule type" value="Genomic_DNA"/>
</dbReference>
<dbReference type="InterPro" id="IPR036188">
    <property type="entry name" value="FAD/NAD-bd_sf"/>
</dbReference>
<evidence type="ECO:0000313" key="7">
    <source>
        <dbReference type="Proteomes" id="UP001589619"/>
    </source>
</evidence>
<reference evidence="6 7" key="1">
    <citation type="submission" date="2024-09" db="EMBL/GenBank/DDBJ databases">
        <authorList>
            <person name="Sun Q."/>
            <person name="Mori K."/>
        </authorList>
    </citation>
    <scope>NUCLEOTIDE SEQUENCE [LARGE SCALE GENOMIC DNA]</scope>
    <source>
        <strain evidence="6 7">JCM 12520</strain>
    </source>
</reference>
<evidence type="ECO:0000256" key="4">
    <source>
        <dbReference type="ARBA" id="ARBA00023004"/>
    </source>
</evidence>
<protein>
    <submittedName>
        <fullName evidence="6">FAD-dependent oxidoreductase</fullName>
        <ecNumber evidence="6">1.-.-.-</ecNumber>
    </submittedName>
</protein>
<keyword evidence="5" id="KW-0411">Iron-sulfur</keyword>
<keyword evidence="7" id="KW-1185">Reference proteome</keyword>